<gene>
    <name evidence="1" type="ORF">H5410_062125</name>
</gene>
<evidence type="ECO:0000313" key="2">
    <source>
        <dbReference type="Proteomes" id="UP000824120"/>
    </source>
</evidence>
<reference evidence="1 2" key="1">
    <citation type="submission" date="2020-09" db="EMBL/GenBank/DDBJ databases">
        <title>De no assembly of potato wild relative species, Solanum commersonii.</title>
        <authorList>
            <person name="Cho K."/>
        </authorList>
    </citation>
    <scope>NUCLEOTIDE SEQUENCE [LARGE SCALE GENOMIC DNA]</scope>
    <source>
        <strain evidence="1">LZ3.2</strain>
        <tissue evidence="1">Leaf</tissue>
    </source>
</reference>
<sequence>GFATKSCDTNIEVACRIPNSPPQQHKDGTRHLLKVRYTYTHLVFSFFFWVSRDSGVRVRCAHLSVIPPASCYLLSVQIRLMIREGSFRVEIGTYLVTGAAPNYIELLLLLECCSDGRLSAAASRLEADAGQLAAVAGWLLPTGPLLVGRSLVNAKTPEVGKR</sequence>
<protein>
    <submittedName>
        <fullName evidence="1">Uncharacterized protein</fullName>
    </submittedName>
</protein>
<dbReference type="AlphaFoldDB" id="A0A9J5WAL6"/>
<comment type="caution">
    <text evidence="1">The sequence shown here is derived from an EMBL/GenBank/DDBJ whole genome shotgun (WGS) entry which is preliminary data.</text>
</comment>
<name>A0A9J5WAL6_SOLCO</name>
<proteinExistence type="predicted"/>
<dbReference type="OrthoDB" id="10538617at2759"/>
<evidence type="ECO:0000313" key="1">
    <source>
        <dbReference type="EMBL" id="KAG5572359.1"/>
    </source>
</evidence>
<organism evidence="1 2">
    <name type="scientific">Solanum commersonii</name>
    <name type="common">Commerson's wild potato</name>
    <name type="synonym">Commerson's nightshade</name>
    <dbReference type="NCBI Taxonomy" id="4109"/>
    <lineage>
        <taxon>Eukaryota</taxon>
        <taxon>Viridiplantae</taxon>
        <taxon>Streptophyta</taxon>
        <taxon>Embryophyta</taxon>
        <taxon>Tracheophyta</taxon>
        <taxon>Spermatophyta</taxon>
        <taxon>Magnoliopsida</taxon>
        <taxon>eudicotyledons</taxon>
        <taxon>Gunneridae</taxon>
        <taxon>Pentapetalae</taxon>
        <taxon>asterids</taxon>
        <taxon>lamiids</taxon>
        <taxon>Solanales</taxon>
        <taxon>Solanaceae</taxon>
        <taxon>Solanoideae</taxon>
        <taxon>Solaneae</taxon>
        <taxon>Solanum</taxon>
    </lineage>
</organism>
<feature type="non-terminal residue" evidence="1">
    <location>
        <position position="1"/>
    </location>
</feature>
<dbReference type="EMBL" id="JACXVP010000012">
    <property type="protein sequence ID" value="KAG5572359.1"/>
    <property type="molecule type" value="Genomic_DNA"/>
</dbReference>
<keyword evidence="2" id="KW-1185">Reference proteome</keyword>
<accession>A0A9J5WAL6</accession>
<dbReference type="Proteomes" id="UP000824120">
    <property type="component" value="Chromosome 12"/>
</dbReference>